<dbReference type="GO" id="GO:0009086">
    <property type="term" value="P:methionine biosynthetic process"/>
    <property type="evidence" value="ECO:0007669"/>
    <property type="project" value="UniProtKB-UniRule"/>
</dbReference>
<feature type="binding site" evidence="7">
    <location>
        <position position="358"/>
    </location>
    <ligand>
        <name>substrate</name>
    </ligand>
</feature>
<keyword evidence="5 7" id="KW-0486">Methionine biosynthesis</keyword>
<keyword evidence="11" id="KW-1185">Reference proteome</keyword>
<dbReference type="SUPFAM" id="SSF53474">
    <property type="entry name" value="alpha/beta-Hydrolases"/>
    <property type="match status" value="1"/>
</dbReference>
<feature type="active site" description="Nucleophile" evidence="7 8">
    <location>
        <position position="159"/>
    </location>
</feature>
<comment type="caution">
    <text evidence="7">Lacks conserved residue(s) required for the propagation of feature annotation.</text>
</comment>
<dbReference type="FunFam" id="1.10.1740.110:FF:000001">
    <property type="entry name" value="Homoserine O-acetyltransferase"/>
    <property type="match status" value="1"/>
</dbReference>
<dbReference type="EMBL" id="FOLY01000009">
    <property type="protein sequence ID" value="SFC89498.1"/>
    <property type="molecule type" value="Genomic_DNA"/>
</dbReference>
<evidence type="ECO:0000256" key="8">
    <source>
        <dbReference type="PIRSR" id="PIRSR000443-1"/>
    </source>
</evidence>
<dbReference type="Gene3D" id="3.40.50.1820">
    <property type="entry name" value="alpha/beta hydrolase"/>
    <property type="match status" value="1"/>
</dbReference>
<comment type="catalytic activity">
    <reaction evidence="7">
        <text>L-homoserine + succinyl-CoA = O-succinyl-L-homoserine + CoA</text>
        <dbReference type="Rhea" id="RHEA:22008"/>
        <dbReference type="ChEBI" id="CHEBI:57287"/>
        <dbReference type="ChEBI" id="CHEBI:57292"/>
        <dbReference type="ChEBI" id="CHEBI:57476"/>
        <dbReference type="ChEBI" id="CHEBI:57661"/>
        <dbReference type="EC" id="2.3.1.46"/>
    </reaction>
</comment>
<dbReference type="STRING" id="402385.SAMN05421848_3171"/>
<feature type="binding site" evidence="7">
    <location>
        <position position="229"/>
    </location>
    <ligand>
        <name>substrate</name>
    </ligand>
</feature>
<comment type="similarity">
    <text evidence="7">Belongs to the AB hydrolase superfamily. MetX family.</text>
</comment>
<comment type="pathway">
    <text evidence="7">Amino-acid biosynthesis; L-methionine biosynthesis via de novo pathway; O-succinyl-L-homoserine from L-homoserine: step 1/1.</text>
</comment>
<feature type="site" description="Important for acyl-CoA specificity" evidence="7">
    <location>
        <position position="326"/>
    </location>
</feature>
<dbReference type="InterPro" id="IPR000073">
    <property type="entry name" value="AB_hydrolase_1"/>
</dbReference>
<feature type="active site" evidence="7 8">
    <location>
        <position position="357"/>
    </location>
</feature>
<dbReference type="AlphaFoldDB" id="A0A1I1N1X5"/>
<evidence type="ECO:0000256" key="1">
    <source>
        <dbReference type="ARBA" id="ARBA00011738"/>
    </source>
</evidence>
<dbReference type="NCBIfam" id="TIGR01392">
    <property type="entry name" value="homoserO_Ac_trn"/>
    <property type="match status" value="1"/>
</dbReference>
<accession>A0A1I1N1X5</accession>
<dbReference type="Pfam" id="PF00561">
    <property type="entry name" value="Abhydrolase_1"/>
    <property type="match status" value="1"/>
</dbReference>
<keyword evidence="2 7" id="KW-0963">Cytoplasm</keyword>
<dbReference type="GO" id="GO:0009092">
    <property type="term" value="P:homoserine metabolic process"/>
    <property type="evidence" value="ECO:0007669"/>
    <property type="project" value="TreeGrafter"/>
</dbReference>
<dbReference type="Proteomes" id="UP000199046">
    <property type="component" value="Unassembled WGS sequence"/>
</dbReference>
<keyword evidence="4 7" id="KW-0808">Transferase</keyword>
<proteinExistence type="inferred from homology"/>
<dbReference type="EC" id="2.3.1.46" evidence="7"/>
<dbReference type="InterPro" id="IPR029058">
    <property type="entry name" value="AB_hydrolase_fold"/>
</dbReference>
<evidence type="ECO:0000259" key="9">
    <source>
        <dbReference type="Pfam" id="PF00561"/>
    </source>
</evidence>
<dbReference type="GO" id="GO:0008899">
    <property type="term" value="F:homoserine O-succinyltransferase activity"/>
    <property type="evidence" value="ECO:0007669"/>
    <property type="project" value="UniProtKB-UniRule"/>
</dbReference>
<dbReference type="PIRSF" id="PIRSF000443">
    <property type="entry name" value="Homoser_Ac_trans"/>
    <property type="match status" value="1"/>
</dbReference>
<evidence type="ECO:0000256" key="2">
    <source>
        <dbReference type="ARBA" id="ARBA00022490"/>
    </source>
</evidence>
<evidence type="ECO:0000256" key="3">
    <source>
        <dbReference type="ARBA" id="ARBA00022605"/>
    </source>
</evidence>
<dbReference type="GO" id="GO:0005737">
    <property type="term" value="C:cytoplasm"/>
    <property type="evidence" value="ECO:0007669"/>
    <property type="project" value="UniProtKB-SubCell"/>
</dbReference>
<dbReference type="NCBIfam" id="NF001209">
    <property type="entry name" value="PRK00175.1"/>
    <property type="match status" value="1"/>
</dbReference>
<keyword evidence="6 7" id="KW-0012">Acyltransferase</keyword>
<evidence type="ECO:0000313" key="11">
    <source>
        <dbReference type="Proteomes" id="UP000199046"/>
    </source>
</evidence>
<name>A0A1I1N1X5_9GAMM</name>
<keyword evidence="3 7" id="KW-0028">Amino-acid biosynthesis</keyword>
<comment type="subcellular location">
    <subcellularLocation>
        <location evidence="7">Cytoplasm</location>
    </subcellularLocation>
</comment>
<evidence type="ECO:0000313" key="10">
    <source>
        <dbReference type="EMBL" id="SFC89498.1"/>
    </source>
</evidence>
<dbReference type="UniPathway" id="UPA00051">
    <property type="reaction ID" value="UER00075"/>
</dbReference>
<organism evidence="10 11">
    <name type="scientific">Kushneria avicenniae</name>
    <dbReference type="NCBI Taxonomy" id="402385"/>
    <lineage>
        <taxon>Bacteria</taxon>
        <taxon>Pseudomonadati</taxon>
        <taxon>Pseudomonadota</taxon>
        <taxon>Gammaproteobacteria</taxon>
        <taxon>Oceanospirillales</taxon>
        <taxon>Halomonadaceae</taxon>
        <taxon>Kushneria</taxon>
    </lineage>
</organism>
<evidence type="ECO:0000256" key="4">
    <source>
        <dbReference type="ARBA" id="ARBA00022679"/>
    </source>
</evidence>
<evidence type="ECO:0000256" key="5">
    <source>
        <dbReference type="ARBA" id="ARBA00023167"/>
    </source>
</evidence>
<sequence length="390" mass="42913">MLMPETLSSTSAGLVTPQVARFDTPLMLACGRELPAFELVYETYGTLNETASNAVLICHALSGHHHAAGYHHVDDRKPGWWDAHIGPGKSIDTRRFFVISVNNLGGCHGSTGPSSDNPTTGRIWGPDFPLMTVIDWVNSQAMLADRLGIQRFAAVVGGSLGGMQVLQWAMSLPERIANAAVIAATPRLSAQNIAFNEVARQAIRSDPEFFDGWYSEHQTLPRQGLRLARMVGHITYLSEHSMGARFGRDLRTDSLNYGYDVEFEVESYLRYQGDTFSTRFDANTYLLMTKALDYFDPAGEHGNDLPGALATATCRFLVVSFTTDWRFAPARSRELVDALLRAGKHVSYANIDSSHGHDAFLLPNERYEAVLGGFMTRIANDVEHAAGDPS</sequence>
<gene>
    <name evidence="7" type="primary">metXS</name>
    <name evidence="10" type="ORF">SAMN05421848_3171</name>
</gene>
<dbReference type="GO" id="GO:0004414">
    <property type="term" value="F:homoserine O-acetyltransferase activity"/>
    <property type="evidence" value="ECO:0007669"/>
    <property type="project" value="UniProtKB-ARBA"/>
</dbReference>
<dbReference type="HAMAP" id="MF_00296">
    <property type="entry name" value="MetX_acyltransf"/>
    <property type="match status" value="1"/>
</dbReference>
<dbReference type="PANTHER" id="PTHR32268">
    <property type="entry name" value="HOMOSERINE O-ACETYLTRANSFERASE"/>
    <property type="match status" value="1"/>
</dbReference>
<dbReference type="InterPro" id="IPR008220">
    <property type="entry name" value="HAT_MetX-like"/>
</dbReference>
<comment type="function">
    <text evidence="7">Transfers a succinyl group from succinyl-CoA to L-homoserine, forming succinyl-L-homoserine.</text>
</comment>
<dbReference type="PANTHER" id="PTHR32268:SF11">
    <property type="entry name" value="HOMOSERINE O-ACETYLTRANSFERASE"/>
    <property type="match status" value="1"/>
</dbReference>
<feature type="active site" evidence="7 8">
    <location>
        <position position="324"/>
    </location>
</feature>
<feature type="domain" description="AB hydrolase-1" evidence="9">
    <location>
        <begin position="53"/>
        <end position="341"/>
    </location>
</feature>
<dbReference type="Gene3D" id="1.10.1740.110">
    <property type="match status" value="1"/>
</dbReference>
<evidence type="ECO:0000256" key="6">
    <source>
        <dbReference type="ARBA" id="ARBA00023315"/>
    </source>
</evidence>
<evidence type="ECO:0000256" key="7">
    <source>
        <dbReference type="HAMAP-Rule" id="MF_00296"/>
    </source>
</evidence>
<reference evidence="11" key="1">
    <citation type="submission" date="2016-10" db="EMBL/GenBank/DDBJ databases">
        <authorList>
            <person name="Varghese N."/>
            <person name="Submissions S."/>
        </authorList>
    </citation>
    <scope>NUCLEOTIDE SEQUENCE [LARGE SCALE GENOMIC DNA]</scope>
    <source>
        <strain evidence="11">DSM 23439</strain>
    </source>
</reference>
<comment type="subunit">
    <text evidence="1 7">Homodimer.</text>
</comment>
<protein>
    <recommendedName>
        <fullName evidence="7">Homoserine O-succinyltransferase</fullName>
        <shortName evidence="7">HST</shortName>
        <ecNumber evidence="7">2.3.1.46</ecNumber>
    </recommendedName>
    <alternativeName>
        <fullName evidence="7">Homoserine transsuccinylase</fullName>
        <shortName evidence="7">HTS</shortName>
    </alternativeName>
</protein>